<dbReference type="Proteomes" id="UP000198915">
    <property type="component" value="Unassembled WGS sequence"/>
</dbReference>
<reference evidence="4" key="1">
    <citation type="submission" date="2016-10" db="EMBL/GenBank/DDBJ databases">
        <authorList>
            <person name="Varghese N."/>
            <person name="Submissions S."/>
        </authorList>
    </citation>
    <scope>NUCLEOTIDE SEQUENCE [LARGE SCALE GENOMIC DNA]</scope>
    <source>
        <strain evidence="4">OK042</strain>
    </source>
</reference>
<dbReference type="AlphaFoldDB" id="A0A1I3XHB1"/>
<organism evidence="3 4">
    <name type="scientific">Brevibacillus centrosporus</name>
    <dbReference type="NCBI Taxonomy" id="54910"/>
    <lineage>
        <taxon>Bacteria</taxon>
        <taxon>Bacillati</taxon>
        <taxon>Bacillota</taxon>
        <taxon>Bacilli</taxon>
        <taxon>Bacillales</taxon>
        <taxon>Paenibacillaceae</taxon>
        <taxon>Brevibacillus</taxon>
    </lineage>
</organism>
<name>A0A1I3XHB1_9BACL</name>
<evidence type="ECO:0000313" key="4">
    <source>
        <dbReference type="Proteomes" id="UP000198915"/>
    </source>
</evidence>
<feature type="coiled-coil region" evidence="1">
    <location>
        <begin position="25"/>
        <end position="52"/>
    </location>
</feature>
<keyword evidence="2" id="KW-0812">Transmembrane</keyword>
<evidence type="ECO:0000256" key="1">
    <source>
        <dbReference type="SAM" id="Coils"/>
    </source>
</evidence>
<evidence type="ECO:0000256" key="2">
    <source>
        <dbReference type="SAM" id="Phobius"/>
    </source>
</evidence>
<proteinExistence type="predicted"/>
<dbReference type="Pfam" id="PF06103">
    <property type="entry name" value="DUF948"/>
    <property type="match status" value="1"/>
</dbReference>
<feature type="transmembrane region" description="Helical" evidence="2">
    <location>
        <begin position="6"/>
        <end position="22"/>
    </location>
</feature>
<dbReference type="STRING" id="1884381.SAMN05518846_109239"/>
<evidence type="ECO:0000313" key="3">
    <source>
        <dbReference type="EMBL" id="SFK18933.1"/>
    </source>
</evidence>
<dbReference type="EMBL" id="FORT01000009">
    <property type="protein sequence ID" value="SFK18933.1"/>
    <property type="molecule type" value="Genomic_DNA"/>
</dbReference>
<keyword evidence="4" id="KW-1185">Reference proteome</keyword>
<gene>
    <name evidence="3" type="ORF">SAMN05518846_109239</name>
</gene>
<keyword evidence="1" id="KW-0175">Coiled coil</keyword>
<keyword evidence="2" id="KW-0472">Membrane</keyword>
<accession>A0A1I3XHB1</accession>
<protein>
    <submittedName>
        <fullName evidence="3">Uncharacterized protein YoxC, contains an MCP-like domain</fullName>
    </submittedName>
</protein>
<dbReference type="InterPro" id="IPR009293">
    <property type="entry name" value="UPF0478"/>
</dbReference>
<dbReference type="PANTHER" id="PTHR40070">
    <property type="entry name" value="UPF0478 PROTEIN YTXG"/>
    <property type="match status" value="1"/>
</dbReference>
<dbReference type="RefSeq" id="WP_092270389.1">
    <property type="nucleotide sequence ID" value="NZ_BJOE01000063.1"/>
</dbReference>
<keyword evidence="2" id="KW-1133">Transmembrane helix</keyword>
<sequence length="150" mass="16599">MLLEISALLIAVAFVILTFYLIRTLQAVKNSLDEVTNTLVQMKIEVREIGDEVKEVVEKANEMAVDLRTKLTMLDHLFSSANDVGQIVHELTSSIKESATSLIASMTSFKNSKKIAQPPGRWHSVFEGVIAAVDLWQKVKSSRSNAPGTR</sequence>
<dbReference type="PANTHER" id="PTHR40070:SF1">
    <property type="entry name" value="UPF0478 PROTEIN YTXG"/>
    <property type="match status" value="1"/>
</dbReference>